<evidence type="ECO:0000313" key="2">
    <source>
        <dbReference type="EMBL" id="KAB4311477.1"/>
    </source>
</evidence>
<accession>A0A414HRV4</accession>
<dbReference type="Proteomes" id="UP000440614">
    <property type="component" value="Unassembled WGS sequence"/>
</dbReference>
<reference evidence="4" key="3">
    <citation type="submission" date="2021-06" db="EMBL/GenBank/DDBJ databases">
        <title>Interrogation of the integrated mobile genetic elements in gut-associated Bacteroides with a consensus prediction approach.</title>
        <authorList>
            <person name="Campbell D.E."/>
            <person name="Leigh J.R."/>
            <person name="Kim T."/>
            <person name="England W."/>
            <person name="Whitaker R.J."/>
            <person name="Degnan P.H."/>
        </authorList>
    </citation>
    <scope>NUCLEOTIDE SEQUENCE</scope>
    <source>
        <strain evidence="4">VPI-BTDOT2</strain>
    </source>
</reference>
<dbReference type="RefSeq" id="WP_011107354.1">
    <property type="nucleotide sequence ID" value="NZ_CABJDH010000008.1"/>
</dbReference>
<dbReference type="PANTHER" id="PTHR45947:SF3">
    <property type="entry name" value="SULFOQUINOVOSYL TRANSFERASE SQD2"/>
    <property type="match status" value="1"/>
</dbReference>
<dbReference type="Proteomes" id="UP001156216">
    <property type="component" value="Chromosome"/>
</dbReference>
<proteinExistence type="predicted"/>
<organism evidence="3 5">
    <name type="scientific">Bacteroides thetaiotaomicron</name>
    <dbReference type="NCBI Taxonomy" id="818"/>
    <lineage>
        <taxon>Bacteria</taxon>
        <taxon>Pseudomonadati</taxon>
        <taxon>Bacteroidota</taxon>
        <taxon>Bacteroidia</taxon>
        <taxon>Bacteroidales</taxon>
        <taxon>Bacteroidaceae</taxon>
        <taxon>Bacteroides</taxon>
    </lineage>
</organism>
<dbReference type="EMBL" id="WCSY01000012">
    <property type="protein sequence ID" value="KAB4311477.1"/>
    <property type="molecule type" value="Genomic_DNA"/>
</dbReference>
<evidence type="ECO:0000313" key="5">
    <source>
        <dbReference type="Proteomes" id="UP000284785"/>
    </source>
</evidence>
<dbReference type="EMBL" id="QSJP01000003">
    <property type="protein sequence ID" value="RHD90108.1"/>
    <property type="molecule type" value="Genomic_DNA"/>
</dbReference>
<name>A0A414HRV4_BACT4</name>
<dbReference type="SUPFAM" id="SSF53756">
    <property type="entry name" value="UDP-Glycosyltransferase/glycogen phosphorylase"/>
    <property type="match status" value="1"/>
</dbReference>
<reference evidence="2 6" key="2">
    <citation type="journal article" date="2019" name="Nat. Med.">
        <title>A library of human gut bacterial isolates paired with longitudinal multiomics data enables mechanistic microbiome research.</title>
        <authorList>
            <person name="Poyet M."/>
            <person name="Groussin M."/>
            <person name="Gibbons S.M."/>
            <person name="Avila-Pacheco J."/>
            <person name="Jiang X."/>
            <person name="Kearney S.M."/>
            <person name="Perrotta A.R."/>
            <person name="Berdy B."/>
            <person name="Zhao S."/>
            <person name="Lieberman T.D."/>
            <person name="Swanson P.K."/>
            <person name="Smith M."/>
            <person name="Roesemann S."/>
            <person name="Alexander J.E."/>
            <person name="Rich S.A."/>
            <person name="Livny J."/>
            <person name="Vlamakis H."/>
            <person name="Clish C."/>
            <person name="Bullock K."/>
            <person name="Deik A."/>
            <person name="Scott J."/>
            <person name="Pierce K.A."/>
            <person name="Xavier R.J."/>
            <person name="Alm E.J."/>
        </authorList>
    </citation>
    <scope>NUCLEOTIDE SEQUENCE [LARGE SCALE GENOMIC DNA]</scope>
    <source>
        <strain evidence="2 6">BIOML-A188</strain>
    </source>
</reference>
<dbReference type="AlphaFoldDB" id="A0A414HRV4"/>
<dbReference type="Pfam" id="PF00534">
    <property type="entry name" value="Glycos_transf_1"/>
    <property type="match status" value="1"/>
</dbReference>
<protein>
    <submittedName>
        <fullName evidence="3">Glycosyltransferase WbuB</fullName>
    </submittedName>
    <submittedName>
        <fullName evidence="2">Glycosyltransferase family 4 protein</fullName>
    </submittedName>
</protein>
<dbReference type="CDD" id="cd03794">
    <property type="entry name" value="GT4_WbuB-like"/>
    <property type="match status" value="1"/>
</dbReference>
<evidence type="ECO:0000259" key="1">
    <source>
        <dbReference type="Pfam" id="PF00534"/>
    </source>
</evidence>
<dbReference type="Gene3D" id="3.40.50.2000">
    <property type="entry name" value="Glycogen Phosphorylase B"/>
    <property type="match status" value="2"/>
</dbReference>
<evidence type="ECO:0000313" key="3">
    <source>
        <dbReference type="EMBL" id="RHD90108.1"/>
    </source>
</evidence>
<dbReference type="GeneID" id="60926568"/>
<dbReference type="GO" id="GO:0016758">
    <property type="term" value="F:hexosyltransferase activity"/>
    <property type="evidence" value="ECO:0007669"/>
    <property type="project" value="TreeGrafter"/>
</dbReference>
<sequence>MKIALLTQYYKPEMGAPQNRLYEMIHGLKECGNEVCIITGMPNYPMGKIFDDYRGKITCTDQIDGVEIKRYWLYASNTKKVIPRIWNMVSFSFMVLFSLRYLKSKQLDYLIVESPPLTLGLVGKWLAKHAHCKFIANISDIWPLSAKELGAISEGKLYHILENLEHRIYKGAYISMGQSQEIVDHIASHGGNKTYLFRNGVDPTRFADIKVHKINDGKVRLVYAGLLGFAQGVADICKSINFAEMGMEFHIYGSGGEQKEIEAFIASHPNNGIIYHGVVAREELPFRLKEADMTLIPLVKNIYGAVPSKIYDSMAAALPIMFVGEGEGARIVKDNNIGLVAHSKDYEGLKDNIKYAVSHPEEMKVMAKNCVDCAENKFNRPKQILCLNDYLKDNLK</sequence>
<gene>
    <name evidence="3" type="ORF">DW780_03670</name>
    <name evidence="2" type="ORF">GAO51_13050</name>
    <name evidence="4" type="ORF">KQP59_22435</name>
</gene>
<reference evidence="3 5" key="1">
    <citation type="submission" date="2018-08" db="EMBL/GenBank/DDBJ databases">
        <title>A genome reference for cultivated species of the human gut microbiota.</title>
        <authorList>
            <person name="Zou Y."/>
            <person name="Xue W."/>
            <person name="Luo G."/>
        </authorList>
    </citation>
    <scope>NUCLEOTIDE SEQUENCE [LARGE SCALE GENOMIC DNA]</scope>
    <source>
        <strain evidence="3 5">AM30-26</strain>
    </source>
</reference>
<evidence type="ECO:0000313" key="6">
    <source>
        <dbReference type="Proteomes" id="UP000440614"/>
    </source>
</evidence>
<dbReference type="InterPro" id="IPR050194">
    <property type="entry name" value="Glycosyltransferase_grp1"/>
</dbReference>
<dbReference type="Proteomes" id="UP000284785">
    <property type="component" value="Unassembled WGS sequence"/>
</dbReference>
<dbReference type="InterPro" id="IPR001296">
    <property type="entry name" value="Glyco_trans_1"/>
</dbReference>
<feature type="domain" description="Glycosyl transferase family 1" evidence="1">
    <location>
        <begin position="207"/>
        <end position="369"/>
    </location>
</feature>
<keyword evidence="3" id="KW-0808">Transferase</keyword>
<dbReference type="OMA" id="FECMGMG"/>
<dbReference type="EMBL" id="CP083681">
    <property type="protein sequence ID" value="UYU70990.1"/>
    <property type="molecule type" value="Genomic_DNA"/>
</dbReference>
<evidence type="ECO:0000313" key="4">
    <source>
        <dbReference type="EMBL" id="UYU70990.1"/>
    </source>
</evidence>
<dbReference type="PANTHER" id="PTHR45947">
    <property type="entry name" value="SULFOQUINOVOSYL TRANSFERASE SQD2"/>
    <property type="match status" value="1"/>
</dbReference>